<proteinExistence type="predicted"/>
<organism evidence="2">
    <name type="scientific">marine metagenome</name>
    <dbReference type="NCBI Taxonomy" id="408172"/>
    <lineage>
        <taxon>unclassified sequences</taxon>
        <taxon>metagenomes</taxon>
        <taxon>ecological metagenomes</taxon>
    </lineage>
</organism>
<dbReference type="InterPro" id="IPR053135">
    <property type="entry name" value="AKR2_Oxidoreductase"/>
</dbReference>
<protein>
    <recommendedName>
        <fullName evidence="1">NADP-dependent oxidoreductase domain-containing protein</fullName>
    </recommendedName>
</protein>
<evidence type="ECO:0000313" key="2">
    <source>
        <dbReference type="EMBL" id="SUZ50554.1"/>
    </source>
</evidence>
<dbReference type="AlphaFoldDB" id="A0A381N905"/>
<dbReference type="Pfam" id="PF00248">
    <property type="entry name" value="Aldo_ket_red"/>
    <property type="match status" value="1"/>
</dbReference>
<name>A0A381N905_9ZZZZ</name>
<feature type="domain" description="NADP-dependent oxidoreductase" evidence="1">
    <location>
        <begin position="15"/>
        <end position="323"/>
    </location>
</feature>
<reference evidence="2" key="1">
    <citation type="submission" date="2018-05" db="EMBL/GenBank/DDBJ databases">
        <authorList>
            <person name="Lanie J.A."/>
            <person name="Ng W.-L."/>
            <person name="Kazmierczak K.M."/>
            <person name="Andrzejewski T.M."/>
            <person name="Davidsen T.M."/>
            <person name="Wayne K.J."/>
            <person name="Tettelin H."/>
            <person name="Glass J.I."/>
            <person name="Rusch D."/>
            <person name="Podicherti R."/>
            <person name="Tsui H.-C.T."/>
            <person name="Winkler M.E."/>
        </authorList>
    </citation>
    <scope>NUCLEOTIDE SEQUENCE</scope>
</reference>
<dbReference type="PANTHER" id="PTHR43312">
    <property type="entry name" value="D-THREO-ALDOSE 1-DEHYDROGENASE"/>
    <property type="match status" value="1"/>
</dbReference>
<gene>
    <name evidence="2" type="ORF">METZ01_LOCUS3408</name>
</gene>
<dbReference type="Gene3D" id="3.20.20.100">
    <property type="entry name" value="NADP-dependent oxidoreductase domain"/>
    <property type="match status" value="1"/>
</dbReference>
<dbReference type="EMBL" id="UINC01000177">
    <property type="protein sequence ID" value="SUZ50554.1"/>
    <property type="molecule type" value="Genomic_DNA"/>
</dbReference>
<dbReference type="PANTHER" id="PTHR43312:SF1">
    <property type="entry name" value="NADP-DEPENDENT OXIDOREDUCTASE DOMAIN-CONTAINING PROTEIN"/>
    <property type="match status" value="1"/>
</dbReference>
<evidence type="ECO:0000259" key="1">
    <source>
        <dbReference type="Pfam" id="PF00248"/>
    </source>
</evidence>
<dbReference type="InterPro" id="IPR023210">
    <property type="entry name" value="NADP_OxRdtase_dom"/>
</dbReference>
<accession>A0A381N905</accession>
<dbReference type="SUPFAM" id="SSF51430">
    <property type="entry name" value="NAD(P)-linked oxidoreductase"/>
    <property type="match status" value="1"/>
</dbReference>
<sequence>MNKRPFSPFEEVSALTLGGGGLGQVWGETTREEAIATVNLALKEGINHFDVAPMYGKGEAERVLGEVFKRKNLDGLNFTTKCSLGTLPDKQVYGRLNLSLTESLSNMNMEKVNLFLLHSQLREDDFELSNFNEMRDKNTTSLSSYFNAVIPAFEKLKQEGKIEHWGIGGMGQHQALVKAINYETPPEAIQCVLNPLNSAGAIGYVDENYDPSTILKESQVNDLPILAIRAVQAGALTNTMDREPHPSGFDQKDFADYARAAPFRELAAKWGQTSASLAHRYALSVPKVSSVILGVKNRIELQECIEAEKKGELTAEQFNSLENLF</sequence>
<dbReference type="InterPro" id="IPR036812">
    <property type="entry name" value="NAD(P)_OxRdtase_dom_sf"/>
</dbReference>